<protein>
    <recommendedName>
        <fullName evidence="3">WD40 repeat domain-containing protein</fullName>
    </recommendedName>
</protein>
<name>A0A8H9L9E5_9DEIO</name>
<keyword evidence="2" id="KW-1185">Reference proteome</keyword>
<proteinExistence type="predicted"/>
<organism evidence="1 2">
    <name type="scientific">Deinococcus arenae</name>
    <dbReference type="NCBI Taxonomy" id="1452751"/>
    <lineage>
        <taxon>Bacteria</taxon>
        <taxon>Thermotogati</taxon>
        <taxon>Deinococcota</taxon>
        <taxon>Deinococci</taxon>
        <taxon>Deinococcales</taxon>
        <taxon>Deinococcaceae</taxon>
        <taxon>Deinococcus</taxon>
    </lineage>
</organism>
<evidence type="ECO:0000313" key="1">
    <source>
        <dbReference type="EMBL" id="GGM47292.1"/>
    </source>
</evidence>
<dbReference type="Proteomes" id="UP000600547">
    <property type="component" value="Unassembled WGS sequence"/>
</dbReference>
<reference evidence="2" key="1">
    <citation type="journal article" date="2019" name="Int. J. Syst. Evol. Microbiol.">
        <title>The Global Catalogue of Microorganisms (GCM) 10K type strain sequencing project: providing services to taxonomists for standard genome sequencing and annotation.</title>
        <authorList>
            <consortium name="The Broad Institute Genomics Platform"/>
            <consortium name="The Broad Institute Genome Sequencing Center for Infectious Disease"/>
            <person name="Wu L."/>
            <person name="Ma J."/>
        </authorList>
    </citation>
    <scope>NUCLEOTIDE SEQUENCE [LARGE SCALE GENOMIC DNA]</scope>
    <source>
        <strain evidence="2">JCM 31047</strain>
    </source>
</reference>
<accession>A0A8H9L9E5</accession>
<dbReference type="AlphaFoldDB" id="A0A8H9L9E5"/>
<evidence type="ECO:0000313" key="2">
    <source>
        <dbReference type="Proteomes" id="UP000600547"/>
    </source>
</evidence>
<comment type="caution">
    <text evidence="1">The sequence shown here is derived from an EMBL/GenBank/DDBJ whole genome shotgun (WGS) entry which is preliminary data.</text>
</comment>
<dbReference type="EMBL" id="BMQG01000007">
    <property type="protein sequence ID" value="GGM47292.1"/>
    <property type="molecule type" value="Genomic_DNA"/>
</dbReference>
<gene>
    <name evidence="1" type="ORF">GCM10008956_24370</name>
</gene>
<evidence type="ECO:0008006" key="3">
    <source>
        <dbReference type="Google" id="ProtNLM"/>
    </source>
</evidence>
<dbReference type="RefSeq" id="WP_110828779.1">
    <property type="nucleotide sequence ID" value="NZ_BMQG01000007.1"/>
</dbReference>
<sequence length="198" mass="21137">MLTLLAAAVLVPFGARGEVTVPFPSGDVPSRAEATVHSPRGDAAAVKLCPKVFLMGPELCQVVLARPGRSPLTLKAGVVGHLLWTPDGQYLIGAGVTTLRLWNLSGGLRLAVPQGIPEADGAIRDARLTRLWLERGFLCAALHEDWFTDSGRVVRRNVTTVRYALPTLRPLASVTLPAQGDREADCFRPSAESGVQVP</sequence>